<evidence type="ECO:0000256" key="3">
    <source>
        <dbReference type="ARBA" id="ARBA00022989"/>
    </source>
</evidence>
<dbReference type="eggNOG" id="ENOG502QVM8">
    <property type="taxonomic scope" value="Eukaryota"/>
</dbReference>
<evidence type="ECO:0000256" key="6">
    <source>
        <dbReference type="SAM" id="Phobius"/>
    </source>
</evidence>
<dbReference type="Proteomes" id="UP000035740">
    <property type="component" value="Unassembled WGS sequence"/>
</dbReference>
<sequence length="342" mass="37553">MAILSYMTVNSGTTPISKDSSLSSSSPATNTMPTKIILPNKKQAKWSTGTAPGEYGGPPITTKLRKYWGGEKEDPITSSDLIWNRDFMPQMEKLLVHDQPQLSAPPSDTVEESSGFLSFNRVMSLDSLEVDLSASLKATPKPELVQQVLTPKNTQVPTRRWKLAPTKREQEKWDKAYKAATGGTDVMLREVKKPRGDPEVLAAESREQYYKLKNKMQILTLGIGGVGLVSAYVSYSPEIATSFGVGFLGSLAYIRMLGNSVDSMASTGAKRMIKAAVGQPRLLVPVVLVMVYNRWNGIVVPQYGLMHLDLIPMLVGFFTYKIATFVQAIEEALTVVGKKSEI</sequence>
<evidence type="ECO:0000256" key="1">
    <source>
        <dbReference type="ARBA" id="ARBA00004141"/>
    </source>
</evidence>
<organism evidence="8 9">
    <name type="scientific">Beta vulgaris subsp. vulgaris</name>
    <name type="common">Beet</name>
    <dbReference type="NCBI Taxonomy" id="3555"/>
    <lineage>
        <taxon>Eukaryota</taxon>
        <taxon>Viridiplantae</taxon>
        <taxon>Streptophyta</taxon>
        <taxon>Embryophyta</taxon>
        <taxon>Tracheophyta</taxon>
        <taxon>Spermatophyta</taxon>
        <taxon>Magnoliopsida</taxon>
        <taxon>eudicotyledons</taxon>
        <taxon>Gunneridae</taxon>
        <taxon>Pentapetalae</taxon>
        <taxon>Caryophyllales</taxon>
        <taxon>Chenopodiaceae</taxon>
        <taxon>Betoideae</taxon>
        <taxon>Beta</taxon>
    </lineage>
</organism>
<dbReference type="PANTHER" id="PTHR34118">
    <property type="entry name" value="NF-KAPPA-B INHIBITOR-LIKE PROTEIN-RELATED"/>
    <property type="match status" value="1"/>
</dbReference>
<feature type="transmembrane region" description="Helical" evidence="6">
    <location>
        <begin position="282"/>
        <end position="304"/>
    </location>
</feature>
<dbReference type="Pfam" id="PF24763">
    <property type="entry name" value="CGL160_C"/>
    <property type="match status" value="1"/>
</dbReference>
<keyword evidence="3 6" id="KW-1133">Transmembrane helix</keyword>
<dbReference type="GO" id="GO:0015979">
    <property type="term" value="P:photosynthesis"/>
    <property type="evidence" value="ECO:0007669"/>
    <property type="project" value="EnsemblPlants"/>
</dbReference>
<keyword evidence="2 6" id="KW-0812">Transmembrane</keyword>
<dbReference type="PANTHER" id="PTHR34118:SF6">
    <property type="entry name" value="PROTEIN CONSERVED ONLY IN THE GREEN LINEAGE 160, CHLOROPLASTIC"/>
    <property type="match status" value="1"/>
</dbReference>
<dbReference type="EMBL" id="KQ090223">
    <property type="protein sequence ID" value="KMS99284.1"/>
    <property type="molecule type" value="Genomic_DNA"/>
</dbReference>
<dbReference type="Gramene" id="KMS99284">
    <property type="protein sequence ID" value="KMS99284"/>
    <property type="gene ID" value="BVRB_2g046130"/>
</dbReference>
<dbReference type="GO" id="GO:0033614">
    <property type="term" value="P:chloroplast proton-transporting ATP synthase complex assembly"/>
    <property type="evidence" value="ECO:0007669"/>
    <property type="project" value="EnsemblPlants"/>
</dbReference>
<dbReference type="InterPro" id="IPR056309">
    <property type="entry name" value="CGL160/ATPI_dom"/>
</dbReference>
<proteinExistence type="predicted"/>
<protein>
    <recommendedName>
        <fullName evidence="7">CGL160/ATPI domain-containing protein</fullName>
    </recommendedName>
</protein>
<dbReference type="GO" id="GO:0009535">
    <property type="term" value="C:chloroplast thylakoid membrane"/>
    <property type="evidence" value="ECO:0007669"/>
    <property type="project" value="EnsemblPlants"/>
</dbReference>
<keyword evidence="9" id="KW-1185">Reference proteome</keyword>
<keyword evidence="4 6" id="KW-0472">Membrane</keyword>
<accession>A0A0J8BD65</accession>
<feature type="domain" description="CGL160/ATPI" evidence="7">
    <location>
        <begin position="197"/>
        <end position="330"/>
    </location>
</feature>
<name>A0A0J8BD65_BETVV</name>
<reference evidence="8 9" key="1">
    <citation type="journal article" date="2014" name="Nature">
        <title>The genome of the recently domesticated crop plant sugar beet (Beta vulgaris).</title>
        <authorList>
            <person name="Dohm J.C."/>
            <person name="Minoche A.E."/>
            <person name="Holtgrawe D."/>
            <person name="Capella-Gutierrez S."/>
            <person name="Zakrzewski F."/>
            <person name="Tafer H."/>
            <person name="Rupp O."/>
            <person name="Sorensen T.R."/>
            <person name="Stracke R."/>
            <person name="Reinhardt R."/>
            <person name="Goesmann A."/>
            <person name="Kraft T."/>
            <person name="Schulz B."/>
            <person name="Stadler P.F."/>
            <person name="Schmidt T."/>
            <person name="Gabaldon T."/>
            <person name="Lehrach H."/>
            <person name="Weisshaar B."/>
            <person name="Himmelbauer H."/>
        </authorList>
    </citation>
    <scope>NUCLEOTIDE SEQUENCE [LARGE SCALE GENOMIC DNA]</scope>
    <source>
        <tissue evidence="8">Taproot</tissue>
    </source>
</reference>
<comment type="subcellular location">
    <subcellularLocation>
        <location evidence="1">Membrane</location>
        <topology evidence="1">Multi-pass membrane protein</topology>
    </subcellularLocation>
</comment>
<evidence type="ECO:0000313" key="9">
    <source>
        <dbReference type="Proteomes" id="UP000035740"/>
    </source>
</evidence>
<gene>
    <name evidence="8" type="ORF">BVRB_2g046130</name>
</gene>
<feature type="compositionally biased region" description="Low complexity" evidence="5">
    <location>
        <begin position="17"/>
        <end position="26"/>
    </location>
</feature>
<evidence type="ECO:0000256" key="2">
    <source>
        <dbReference type="ARBA" id="ARBA00022692"/>
    </source>
</evidence>
<dbReference type="OMA" id="YWGGDDE"/>
<dbReference type="AlphaFoldDB" id="A0A0J8BD65"/>
<evidence type="ECO:0000256" key="5">
    <source>
        <dbReference type="SAM" id="MobiDB-lite"/>
    </source>
</evidence>
<feature type="transmembrane region" description="Helical" evidence="6">
    <location>
        <begin position="239"/>
        <end position="261"/>
    </location>
</feature>
<dbReference type="OrthoDB" id="3700at2759"/>
<evidence type="ECO:0000256" key="4">
    <source>
        <dbReference type="ARBA" id="ARBA00023136"/>
    </source>
</evidence>
<feature type="transmembrane region" description="Helical" evidence="6">
    <location>
        <begin position="216"/>
        <end position="233"/>
    </location>
</feature>
<dbReference type="KEGG" id="bvg:104906126"/>
<evidence type="ECO:0000313" key="8">
    <source>
        <dbReference type="EMBL" id="KMS99284.1"/>
    </source>
</evidence>
<evidence type="ECO:0000259" key="7">
    <source>
        <dbReference type="Pfam" id="PF24763"/>
    </source>
</evidence>
<feature type="region of interest" description="Disordered" evidence="5">
    <location>
        <begin position="13"/>
        <end position="33"/>
    </location>
</feature>